<feature type="transmembrane region" description="Helical" evidence="1">
    <location>
        <begin position="20"/>
        <end position="45"/>
    </location>
</feature>
<name>A0A8F6TZ68_9RHOB</name>
<keyword evidence="3" id="KW-1185">Reference proteome</keyword>
<proteinExistence type="predicted"/>
<keyword evidence="1" id="KW-1133">Transmembrane helix</keyword>
<sequence length="180" mass="20205">MEMPLRDRLREFWRDETATATLELVIVFPLLLIVFIASFETALILTRQVFLERTLDMSVRVLRLAQGVVTDADTVRDTMCANTRMLPNCATLLTIDLQVIDRDSYDMPSNDEVCAGRGNDTVIAPDNEFQVGADNDFLLIRTCLIVDRIVPFSGFGLNLTRDDSGGLHMMASTIFVNEPD</sequence>
<dbReference type="KEGG" id="gce:KYE46_05520"/>
<reference evidence="2 3" key="1">
    <citation type="submission" date="2021-07" db="EMBL/GenBank/DDBJ databases">
        <title>A novel Jannaschia species isolated from marine dinoflagellate Ceratoperidinium margalefii.</title>
        <authorList>
            <person name="Jiang Y."/>
            <person name="Li Z."/>
        </authorList>
    </citation>
    <scope>NUCLEOTIDE SEQUENCE [LARGE SCALE GENOMIC DNA]</scope>
    <source>
        <strain evidence="2 3">J12C1-MA-4</strain>
    </source>
</reference>
<evidence type="ECO:0000313" key="3">
    <source>
        <dbReference type="Proteomes" id="UP000825009"/>
    </source>
</evidence>
<protein>
    <submittedName>
        <fullName evidence="2">Pilus assembly protein</fullName>
    </submittedName>
</protein>
<dbReference type="RefSeq" id="WP_219004033.1">
    <property type="nucleotide sequence ID" value="NZ_CP079194.1"/>
</dbReference>
<evidence type="ECO:0000256" key="1">
    <source>
        <dbReference type="SAM" id="Phobius"/>
    </source>
</evidence>
<keyword evidence="1" id="KW-0812">Transmembrane</keyword>
<dbReference type="EMBL" id="CP079194">
    <property type="protein sequence ID" value="QXT40694.1"/>
    <property type="molecule type" value="Genomic_DNA"/>
</dbReference>
<dbReference type="Proteomes" id="UP000825009">
    <property type="component" value="Chromosome"/>
</dbReference>
<dbReference type="AlphaFoldDB" id="A0A8F6TZ68"/>
<evidence type="ECO:0000313" key="2">
    <source>
        <dbReference type="EMBL" id="QXT40694.1"/>
    </source>
</evidence>
<keyword evidence="1" id="KW-0472">Membrane</keyword>
<organism evidence="2 3">
    <name type="scientific">Gymnodinialimonas ceratoperidinii</name>
    <dbReference type="NCBI Taxonomy" id="2856823"/>
    <lineage>
        <taxon>Bacteria</taxon>
        <taxon>Pseudomonadati</taxon>
        <taxon>Pseudomonadota</taxon>
        <taxon>Alphaproteobacteria</taxon>
        <taxon>Rhodobacterales</taxon>
        <taxon>Paracoccaceae</taxon>
        <taxon>Gymnodinialimonas</taxon>
    </lineage>
</organism>
<gene>
    <name evidence="2" type="ORF">KYE46_05520</name>
</gene>
<accession>A0A8F6TZ68</accession>